<dbReference type="EMBL" id="QTSX02007103">
    <property type="protein sequence ID" value="KAJ9051763.1"/>
    <property type="molecule type" value="Genomic_DNA"/>
</dbReference>
<gene>
    <name evidence="1" type="ORF">DSO57_1001521</name>
</gene>
<accession>A0ACC2RNV1</accession>
<evidence type="ECO:0000313" key="2">
    <source>
        <dbReference type="Proteomes" id="UP001165960"/>
    </source>
</evidence>
<sequence length="240" mass="27263">MFGLILIVCLVATQGKPLLNFQGHHFKRDTEILSRGCDDGKFNKVFRALADNPLGLLESLDIAGIWTGQKNFTQTHLESHVNSKPYLARFTNDIRGRIESSSLAFGFRASEERAVLGNFSCFFNERCTIRTYHSNGKWHTSVKRTWLRHRLNEDHIQGSRSPLFERKANHFILTVLGPISISLNFIPIVWGFWQKKIVAQGSIFPRHYKVCSGEVISSSIEGIPDGWLSPLLTPIVRDIL</sequence>
<organism evidence="1 2">
    <name type="scientific">Entomophthora muscae</name>
    <dbReference type="NCBI Taxonomy" id="34485"/>
    <lineage>
        <taxon>Eukaryota</taxon>
        <taxon>Fungi</taxon>
        <taxon>Fungi incertae sedis</taxon>
        <taxon>Zoopagomycota</taxon>
        <taxon>Entomophthoromycotina</taxon>
        <taxon>Entomophthoromycetes</taxon>
        <taxon>Entomophthorales</taxon>
        <taxon>Entomophthoraceae</taxon>
        <taxon>Entomophthora</taxon>
    </lineage>
</organism>
<name>A0ACC2RNV1_9FUNG</name>
<protein>
    <submittedName>
        <fullName evidence="1">Uncharacterized protein</fullName>
    </submittedName>
</protein>
<dbReference type="Proteomes" id="UP001165960">
    <property type="component" value="Unassembled WGS sequence"/>
</dbReference>
<comment type="caution">
    <text evidence="1">The sequence shown here is derived from an EMBL/GenBank/DDBJ whole genome shotgun (WGS) entry which is preliminary data.</text>
</comment>
<reference evidence="1" key="1">
    <citation type="submission" date="2022-04" db="EMBL/GenBank/DDBJ databases">
        <title>Genome of the entomopathogenic fungus Entomophthora muscae.</title>
        <authorList>
            <person name="Elya C."/>
            <person name="Lovett B.R."/>
            <person name="Lee E."/>
            <person name="Macias A.M."/>
            <person name="Hajek A.E."/>
            <person name="De Bivort B.L."/>
            <person name="Kasson M.T."/>
            <person name="De Fine Licht H.H."/>
            <person name="Stajich J.E."/>
        </authorList>
    </citation>
    <scope>NUCLEOTIDE SEQUENCE</scope>
    <source>
        <strain evidence="1">Berkeley</strain>
    </source>
</reference>
<proteinExistence type="predicted"/>
<keyword evidence="2" id="KW-1185">Reference proteome</keyword>
<evidence type="ECO:0000313" key="1">
    <source>
        <dbReference type="EMBL" id="KAJ9051763.1"/>
    </source>
</evidence>